<gene>
    <name evidence="7" type="primary">pdxH</name>
    <name evidence="7" type="ORF">NCTC11214_04602</name>
</gene>
<evidence type="ECO:0000256" key="3">
    <source>
        <dbReference type="ARBA" id="ARBA00022643"/>
    </source>
</evidence>
<dbReference type="SUPFAM" id="SSF50475">
    <property type="entry name" value="FMN-binding split barrel"/>
    <property type="match status" value="1"/>
</dbReference>
<dbReference type="NCBIfam" id="NF004231">
    <property type="entry name" value="PRK05679.1"/>
    <property type="match status" value="1"/>
</dbReference>
<dbReference type="Gene3D" id="2.30.110.10">
    <property type="entry name" value="Electron Transport, Fmn-binding Protein, Chain A"/>
    <property type="match status" value="1"/>
</dbReference>
<comment type="cofactor">
    <cofactor evidence="1">
        <name>FMN</name>
        <dbReference type="ChEBI" id="CHEBI:58210"/>
    </cofactor>
</comment>
<dbReference type="GO" id="GO:0008615">
    <property type="term" value="P:pyridoxine biosynthetic process"/>
    <property type="evidence" value="ECO:0007669"/>
    <property type="project" value="UniProtKB-UniRule"/>
</dbReference>
<name>A0A447KZM2_SEROD</name>
<accession>A0A447KZM2</accession>
<dbReference type="InterPro" id="IPR011576">
    <property type="entry name" value="Pyridox_Oxase_N"/>
</dbReference>
<dbReference type="PANTHER" id="PTHR10851:SF0">
    <property type="entry name" value="PYRIDOXINE-5'-PHOSPHATE OXIDASE"/>
    <property type="match status" value="1"/>
</dbReference>
<dbReference type="InterPro" id="IPR012349">
    <property type="entry name" value="Split_barrel_FMN-bd"/>
</dbReference>
<evidence type="ECO:0000259" key="6">
    <source>
        <dbReference type="Pfam" id="PF01243"/>
    </source>
</evidence>
<dbReference type="GO" id="GO:0004733">
    <property type="term" value="F:pyridoxamine phosphate oxidase activity"/>
    <property type="evidence" value="ECO:0007669"/>
    <property type="project" value="UniProtKB-UniRule"/>
</dbReference>
<evidence type="ECO:0000313" key="7">
    <source>
        <dbReference type="EMBL" id="VDZ63712.1"/>
    </source>
</evidence>
<reference evidence="7 8" key="1">
    <citation type="submission" date="2018-12" db="EMBL/GenBank/DDBJ databases">
        <authorList>
            <consortium name="Pathogen Informatics"/>
        </authorList>
    </citation>
    <scope>NUCLEOTIDE SEQUENCE [LARGE SCALE GENOMIC DNA]</scope>
    <source>
        <strain evidence="7 8">NCTC11214</strain>
    </source>
</reference>
<evidence type="ECO:0000256" key="1">
    <source>
        <dbReference type="ARBA" id="ARBA00001917"/>
    </source>
</evidence>
<feature type="domain" description="Pyridoxamine 5'-phosphate oxidase N-terminal" evidence="6">
    <location>
        <begin position="41"/>
        <end position="167"/>
    </location>
</feature>
<keyword evidence="4 7" id="KW-0560">Oxidoreductase</keyword>
<dbReference type="EMBL" id="LR134117">
    <property type="protein sequence ID" value="VDZ63712.1"/>
    <property type="molecule type" value="Genomic_DNA"/>
</dbReference>
<dbReference type="Pfam" id="PF01243">
    <property type="entry name" value="PNPOx_N"/>
    <property type="match status" value="1"/>
</dbReference>
<protein>
    <recommendedName>
        <fullName evidence="5">Pyridoxamine 5'-phosphate oxidase</fullName>
        <ecNumber evidence="5">1.4.3.5</ecNumber>
    </recommendedName>
</protein>
<evidence type="ECO:0000313" key="8">
    <source>
        <dbReference type="Proteomes" id="UP000281391"/>
    </source>
</evidence>
<evidence type="ECO:0000256" key="2">
    <source>
        <dbReference type="ARBA" id="ARBA00022630"/>
    </source>
</evidence>
<organism evidence="7 8">
    <name type="scientific">Serratia odorifera</name>
    <dbReference type="NCBI Taxonomy" id="618"/>
    <lineage>
        <taxon>Bacteria</taxon>
        <taxon>Pseudomonadati</taxon>
        <taxon>Pseudomonadota</taxon>
        <taxon>Gammaproteobacteria</taxon>
        <taxon>Enterobacterales</taxon>
        <taxon>Yersiniaceae</taxon>
        <taxon>Serratia</taxon>
    </lineage>
</organism>
<dbReference type="PANTHER" id="PTHR10851">
    <property type="entry name" value="PYRIDOXINE-5-PHOSPHATE OXIDASE"/>
    <property type="match status" value="1"/>
</dbReference>
<proteinExistence type="predicted"/>
<evidence type="ECO:0000256" key="5">
    <source>
        <dbReference type="NCBIfam" id="TIGR00558"/>
    </source>
</evidence>
<keyword evidence="2" id="KW-0285">Flavoprotein</keyword>
<keyword evidence="3" id="KW-0288">FMN</keyword>
<dbReference type="InterPro" id="IPR000659">
    <property type="entry name" value="Pyridox_Oxase"/>
</dbReference>
<sequence>MNQMSDNNEFDVADLRREYTRGGLRRQDLTANPLALFERWLKQACEARLADPTAMCVATVDETGQPYQRIVLLKHFDDKGLVFYTNLGSRKAQQLAHNPKISLHFPWHMLDRQVSFLGNAERLSTLEVMKYFSSRPKDSQIGAWVSQQSSRISARGVLESKFLELKQKFQSGEVPLPSFWADSASGSSRSSFGRAVNTVCMTVSFTNATVMTGKLTDWRPDRRKIPLSAGTVDAGALFYTTVIIDAASVRATAKPASAGARYPLP</sequence>
<dbReference type="Proteomes" id="UP000281391">
    <property type="component" value="Chromosome"/>
</dbReference>
<evidence type="ECO:0000256" key="4">
    <source>
        <dbReference type="ARBA" id="ARBA00023002"/>
    </source>
</evidence>
<dbReference type="GO" id="GO:0010181">
    <property type="term" value="F:FMN binding"/>
    <property type="evidence" value="ECO:0007669"/>
    <property type="project" value="UniProtKB-UniRule"/>
</dbReference>
<dbReference type="AlphaFoldDB" id="A0A447KZM2"/>
<dbReference type="NCBIfam" id="TIGR00558">
    <property type="entry name" value="pdxH"/>
    <property type="match status" value="1"/>
</dbReference>
<dbReference type="EC" id="1.4.3.5" evidence="5"/>
<dbReference type="KEGG" id="sof:NCTC11214_04602"/>